<gene>
    <name evidence="3" type="ORF">AKJ61_01190</name>
</gene>
<reference evidence="3 4" key="1">
    <citation type="journal article" date="2016" name="Sci. Rep.">
        <title>Metabolic traits of an uncultured archaeal lineage -MSBL1- from brine pools of the Red Sea.</title>
        <authorList>
            <person name="Mwirichia R."/>
            <person name="Alam I."/>
            <person name="Rashid M."/>
            <person name="Vinu M."/>
            <person name="Ba-Alawi W."/>
            <person name="Anthony Kamau A."/>
            <person name="Kamanda Ngugi D."/>
            <person name="Goker M."/>
            <person name="Klenk H.P."/>
            <person name="Bajic V."/>
            <person name="Stingl U."/>
        </authorList>
    </citation>
    <scope>NUCLEOTIDE SEQUENCE [LARGE SCALE GENOMIC DNA]</scope>
    <source>
        <strain evidence="3">SCGC-AAA259B11</strain>
    </source>
</reference>
<dbReference type="InterPro" id="IPR011635">
    <property type="entry name" value="CARDB"/>
</dbReference>
<comment type="caution">
    <text evidence="3">The sequence shown here is derived from an EMBL/GenBank/DDBJ whole genome shotgun (WGS) entry which is preliminary data.</text>
</comment>
<feature type="domain" description="CARDB" evidence="2">
    <location>
        <begin position="139"/>
        <end position="211"/>
    </location>
</feature>
<keyword evidence="1" id="KW-0812">Transmembrane</keyword>
<accession>A0A133U7S0</accession>
<evidence type="ECO:0000256" key="1">
    <source>
        <dbReference type="SAM" id="Phobius"/>
    </source>
</evidence>
<keyword evidence="4" id="KW-1185">Reference proteome</keyword>
<sequence>MKNLRNLGVSSTWIIVSIVIIATIVGGTYFIYQTRTGGEAELQVMNLNLSTEEANVGETVTSEVKVSNVGNEKGTYAVALKINGSPYKRKKVTLEPGENTTVSFKFEKQKTGIFTVSAGKISRTLEIKQPESGKILIENLSVTPKEVKTGESVTVSIKIKNPGGTEASRTLELKVNGSLEKTKEVMLNPGEESSINFDIQKETSGSYSVKLGDVTGYFEVIEPKNSARFEITNLNISDPDEELGENNYFSPGEEVNISLDIRNTGSEKGTYEAGLKVDGHVEKTRTISLKGKEHKTISFSLIKKEKNSYLVEIDGLSESFKMVTFLPETPETCKNIIEALGGWENINLENYPTLRKYRP</sequence>
<name>A0A133U7S0_9EURY</name>
<evidence type="ECO:0000313" key="3">
    <source>
        <dbReference type="EMBL" id="KXA90186.1"/>
    </source>
</evidence>
<dbReference type="InterPro" id="IPR013783">
    <property type="entry name" value="Ig-like_fold"/>
</dbReference>
<dbReference type="AlphaFoldDB" id="A0A133U7S0"/>
<keyword evidence="1" id="KW-1133">Transmembrane helix</keyword>
<feature type="domain" description="CARDB" evidence="2">
    <location>
        <begin position="41"/>
        <end position="117"/>
    </location>
</feature>
<dbReference type="Proteomes" id="UP000070184">
    <property type="component" value="Unassembled WGS sequence"/>
</dbReference>
<keyword evidence="1" id="KW-0472">Membrane</keyword>
<dbReference type="EMBL" id="LHXK01000010">
    <property type="protein sequence ID" value="KXA90186.1"/>
    <property type="molecule type" value="Genomic_DNA"/>
</dbReference>
<organism evidence="3 4">
    <name type="scientific">candidate division MSBL1 archaeon SCGC-AAA259B11</name>
    <dbReference type="NCBI Taxonomy" id="1698260"/>
    <lineage>
        <taxon>Archaea</taxon>
        <taxon>Methanobacteriati</taxon>
        <taxon>Methanobacteriota</taxon>
        <taxon>candidate division MSBL1</taxon>
    </lineage>
</organism>
<proteinExistence type="predicted"/>
<evidence type="ECO:0000259" key="2">
    <source>
        <dbReference type="Pfam" id="PF07705"/>
    </source>
</evidence>
<feature type="transmembrane region" description="Helical" evidence="1">
    <location>
        <begin position="12"/>
        <end position="32"/>
    </location>
</feature>
<dbReference type="Gene3D" id="2.60.40.10">
    <property type="entry name" value="Immunoglobulins"/>
    <property type="match status" value="3"/>
</dbReference>
<protein>
    <recommendedName>
        <fullName evidence="2">CARDB domain-containing protein</fullName>
    </recommendedName>
</protein>
<dbReference type="Pfam" id="PF07705">
    <property type="entry name" value="CARDB"/>
    <property type="match status" value="2"/>
</dbReference>
<evidence type="ECO:0000313" key="4">
    <source>
        <dbReference type="Proteomes" id="UP000070184"/>
    </source>
</evidence>